<comment type="caution">
    <text evidence="1">The sequence shown here is derived from an EMBL/GenBank/DDBJ whole genome shotgun (WGS) entry which is preliminary data.</text>
</comment>
<dbReference type="Proteomes" id="UP001215598">
    <property type="component" value="Unassembled WGS sequence"/>
</dbReference>
<gene>
    <name evidence="1" type="ORF">B0H16DRAFT_1898035</name>
</gene>
<accession>A0AAD7HC01</accession>
<dbReference type="EMBL" id="JARKIB010000280">
    <property type="protein sequence ID" value="KAJ7717225.1"/>
    <property type="molecule type" value="Genomic_DNA"/>
</dbReference>
<protein>
    <submittedName>
        <fullName evidence="1">Uncharacterized protein</fullName>
    </submittedName>
</protein>
<reference evidence="1" key="1">
    <citation type="submission" date="2023-03" db="EMBL/GenBank/DDBJ databases">
        <title>Massive genome expansion in bonnet fungi (Mycena s.s.) driven by repeated elements and novel gene families across ecological guilds.</title>
        <authorList>
            <consortium name="Lawrence Berkeley National Laboratory"/>
            <person name="Harder C.B."/>
            <person name="Miyauchi S."/>
            <person name="Viragh M."/>
            <person name="Kuo A."/>
            <person name="Thoen E."/>
            <person name="Andreopoulos B."/>
            <person name="Lu D."/>
            <person name="Skrede I."/>
            <person name="Drula E."/>
            <person name="Henrissat B."/>
            <person name="Morin E."/>
            <person name="Kohler A."/>
            <person name="Barry K."/>
            <person name="LaButti K."/>
            <person name="Morin E."/>
            <person name="Salamov A."/>
            <person name="Lipzen A."/>
            <person name="Mereny Z."/>
            <person name="Hegedus B."/>
            <person name="Baldrian P."/>
            <person name="Stursova M."/>
            <person name="Weitz H."/>
            <person name="Taylor A."/>
            <person name="Grigoriev I.V."/>
            <person name="Nagy L.G."/>
            <person name="Martin F."/>
            <person name="Kauserud H."/>
        </authorList>
    </citation>
    <scope>NUCLEOTIDE SEQUENCE</scope>
    <source>
        <strain evidence="1">CBHHK182m</strain>
    </source>
</reference>
<proteinExistence type="predicted"/>
<sequence>MALRYPPVRGCTKMPCAPVAATILQPSQPVYNIRVLFEYNWFVFDHTPPSPPQAAYLEPSVHAYNALAGSLSLLRILVLPFLTAPLGCLPVGALRSFASGQGWRMRCWSGVVLARSLCCLCTARARDAQGRAHSAHGVLRQRHRLENLDIPSFGLNPSHIFVRNITDVDMRTSETAPAVTGVGTFTHIRLQAVHLALEDGIDVDIKVRLIPSAQERAYHHIELLTVEIEVDVTESNHAIVLAVFEPIFHRR</sequence>
<keyword evidence="2" id="KW-1185">Reference proteome</keyword>
<evidence type="ECO:0000313" key="1">
    <source>
        <dbReference type="EMBL" id="KAJ7717225.1"/>
    </source>
</evidence>
<name>A0AAD7HC01_9AGAR</name>
<organism evidence="1 2">
    <name type="scientific">Mycena metata</name>
    <dbReference type="NCBI Taxonomy" id="1033252"/>
    <lineage>
        <taxon>Eukaryota</taxon>
        <taxon>Fungi</taxon>
        <taxon>Dikarya</taxon>
        <taxon>Basidiomycota</taxon>
        <taxon>Agaricomycotina</taxon>
        <taxon>Agaricomycetes</taxon>
        <taxon>Agaricomycetidae</taxon>
        <taxon>Agaricales</taxon>
        <taxon>Marasmiineae</taxon>
        <taxon>Mycenaceae</taxon>
        <taxon>Mycena</taxon>
    </lineage>
</organism>
<dbReference type="AlphaFoldDB" id="A0AAD7HC01"/>
<evidence type="ECO:0000313" key="2">
    <source>
        <dbReference type="Proteomes" id="UP001215598"/>
    </source>
</evidence>